<comment type="caution">
    <text evidence="1">The sequence shown here is derived from an EMBL/GenBank/DDBJ whole genome shotgun (WGS) entry which is preliminary data.</text>
</comment>
<sequence>MANLFNRYQSRKSDRAAESLIKESDTLLRIEGWRGREAIKSFGREVIRKLSSPEFMECFFTKRSTEEKKWKFSLMLISQFLLKTGGGNGIASEINRLSHVTLPPLEVIRQILETAYGNLFLSIS</sequence>
<keyword evidence="2" id="KW-1185">Reference proteome</keyword>
<evidence type="ECO:0000313" key="2">
    <source>
        <dbReference type="Proteomes" id="UP000887013"/>
    </source>
</evidence>
<dbReference type="EMBL" id="BMAW01059208">
    <property type="protein sequence ID" value="GFT20044.1"/>
    <property type="molecule type" value="Genomic_DNA"/>
</dbReference>
<protein>
    <submittedName>
        <fullName evidence="1">Uncharacterized protein</fullName>
    </submittedName>
</protein>
<accession>A0A8X6NKB7</accession>
<gene>
    <name evidence="1" type="ORF">NPIL_60341</name>
</gene>
<evidence type="ECO:0000313" key="1">
    <source>
        <dbReference type="EMBL" id="GFT20044.1"/>
    </source>
</evidence>
<name>A0A8X6NKB7_NEPPI</name>
<reference evidence="1" key="1">
    <citation type="submission" date="2020-08" db="EMBL/GenBank/DDBJ databases">
        <title>Multicomponent nature underlies the extraordinary mechanical properties of spider dragline silk.</title>
        <authorList>
            <person name="Kono N."/>
            <person name="Nakamura H."/>
            <person name="Mori M."/>
            <person name="Yoshida Y."/>
            <person name="Ohtoshi R."/>
            <person name="Malay A.D."/>
            <person name="Moran D.A.P."/>
            <person name="Tomita M."/>
            <person name="Numata K."/>
            <person name="Arakawa K."/>
        </authorList>
    </citation>
    <scope>NUCLEOTIDE SEQUENCE</scope>
</reference>
<dbReference type="Proteomes" id="UP000887013">
    <property type="component" value="Unassembled WGS sequence"/>
</dbReference>
<dbReference type="AlphaFoldDB" id="A0A8X6NKB7"/>
<proteinExistence type="predicted"/>
<organism evidence="1 2">
    <name type="scientific">Nephila pilipes</name>
    <name type="common">Giant wood spider</name>
    <name type="synonym">Nephila maculata</name>
    <dbReference type="NCBI Taxonomy" id="299642"/>
    <lineage>
        <taxon>Eukaryota</taxon>
        <taxon>Metazoa</taxon>
        <taxon>Ecdysozoa</taxon>
        <taxon>Arthropoda</taxon>
        <taxon>Chelicerata</taxon>
        <taxon>Arachnida</taxon>
        <taxon>Araneae</taxon>
        <taxon>Araneomorphae</taxon>
        <taxon>Entelegynae</taxon>
        <taxon>Araneoidea</taxon>
        <taxon>Nephilidae</taxon>
        <taxon>Nephila</taxon>
    </lineage>
</organism>